<dbReference type="EMBL" id="JAEAOA010000080">
    <property type="protein sequence ID" value="KAK3594607.1"/>
    <property type="molecule type" value="Genomic_DNA"/>
</dbReference>
<reference evidence="2" key="1">
    <citation type="journal article" date="2021" name="Genome Biol. Evol.">
        <title>A High-Quality Reference Genome for a Parasitic Bivalve with Doubly Uniparental Inheritance (Bivalvia: Unionida).</title>
        <authorList>
            <person name="Smith C.H."/>
        </authorList>
    </citation>
    <scope>NUCLEOTIDE SEQUENCE</scope>
    <source>
        <strain evidence="2">CHS0354</strain>
    </source>
</reference>
<protein>
    <submittedName>
        <fullName evidence="2">Uncharacterized protein</fullName>
    </submittedName>
</protein>
<evidence type="ECO:0000313" key="3">
    <source>
        <dbReference type="Proteomes" id="UP001195483"/>
    </source>
</evidence>
<dbReference type="Proteomes" id="UP001195483">
    <property type="component" value="Unassembled WGS sequence"/>
</dbReference>
<evidence type="ECO:0000256" key="1">
    <source>
        <dbReference type="SAM" id="MobiDB-lite"/>
    </source>
</evidence>
<evidence type="ECO:0000313" key="2">
    <source>
        <dbReference type="EMBL" id="KAK3594607.1"/>
    </source>
</evidence>
<reference evidence="2" key="2">
    <citation type="journal article" date="2021" name="Genome Biol. Evol.">
        <title>Developing a high-quality reference genome for a parasitic bivalve with doubly uniparental inheritance (Bivalvia: Unionida).</title>
        <authorList>
            <person name="Smith C.H."/>
        </authorList>
    </citation>
    <scope>NUCLEOTIDE SEQUENCE</scope>
    <source>
        <strain evidence="2">CHS0354</strain>
        <tissue evidence="2">Mantle</tissue>
    </source>
</reference>
<keyword evidence="3" id="KW-1185">Reference proteome</keyword>
<dbReference type="AlphaFoldDB" id="A0AAE0SM47"/>
<gene>
    <name evidence="2" type="ORF">CHS0354_000400</name>
</gene>
<reference evidence="2" key="3">
    <citation type="submission" date="2023-05" db="EMBL/GenBank/DDBJ databases">
        <authorList>
            <person name="Smith C.H."/>
        </authorList>
    </citation>
    <scope>NUCLEOTIDE SEQUENCE</scope>
    <source>
        <strain evidence="2">CHS0354</strain>
        <tissue evidence="2">Mantle</tissue>
    </source>
</reference>
<organism evidence="2 3">
    <name type="scientific">Potamilus streckersoni</name>
    <dbReference type="NCBI Taxonomy" id="2493646"/>
    <lineage>
        <taxon>Eukaryota</taxon>
        <taxon>Metazoa</taxon>
        <taxon>Spiralia</taxon>
        <taxon>Lophotrochozoa</taxon>
        <taxon>Mollusca</taxon>
        <taxon>Bivalvia</taxon>
        <taxon>Autobranchia</taxon>
        <taxon>Heteroconchia</taxon>
        <taxon>Palaeoheterodonta</taxon>
        <taxon>Unionida</taxon>
        <taxon>Unionoidea</taxon>
        <taxon>Unionidae</taxon>
        <taxon>Ambleminae</taxon>
        <taxon>Lampsilini</taxon>
        <taxon>Potamilus</taxon>
    </lineage>
</organism>
<comment type="caution">
    <text evidence="2">The sequence shown here is derived from an EMBL/GenBank/DDBJ whole genome shotgun (WGS) entry which is preliminary data.</text>
</comment>
<feature type="region of interest" description="Disordered" evidence="1">
    <location>
        <begin position="64"/>
        <end position="85"/>
    </location>
</feature>
<proteinExistence type="predicted"/>
<name>A0AAE0SM47_9BIVA</name>
<accession>A0AAE0SM47</accession>
<sequence length="85" mass="9538">MNHWNGRRSIQQVASLPATAIILFPASQAYTTLVVITNREVQTEEEVYLENEPDPDCESDFESVAEVERKNGEDECNPGKNNNAN</sequence>